<dbReference type="Proteomes" id="UP000026961">
    <property type="component" value="Chromosome 12"/>
</dbReference>
<protein>
    <submittedName>
        <fullName evidence="1">Uncharacterized protein</fullName>
    </submittedName>
</protein>
<dbReference type="AlphaFoldDB" id="A0A0E0BNY0"/>
<reference evidence="1" key="2">
    <citation type="submission" date="2018-05" db="EMBL/GenBank/DDBJ databases">
        <title>OgluRS3 (Oryza glumaepatula Reference Sequence Version 3).</title>
        <authorList>
            <person name="Zhang J."/>
            <person name="Kudrna D."/>
            <person name="Lee S."/>
            <person name="Talag J."/>
            <person name="Welchert J."/>
            <person name="Wing R.A."/>
        </authorList>
    </citation>
    <scope>NUCLEOTIDE SEQUENCE [LARGE SCALE GENOMIC DNA]</scope>
</reference>
<evidence type="ECO:0000313" key="1">
    <source>
        <dbReference type="EnsemblPlants" id="OGLUM12G03500.1"/>
    </source>
</evidence>
<accession>A0A0E0BNY0</accession>
<keyword evidence="2" id="KW-1185">Reference proteome</keyword>
<dbReference type="EnsemblPlants" id="OGLUM12G03500.1">
    <property type="protein sequence ID" value="OGLUM12G03500.1"/>
    <property type="gene ID" value="OGLUM12G03500"/>
</dbReference>
<evidence type="ECO:0000313" key="2">
    <source>
        <dbReference type="Proteomes" id="UP000026961"/>
    </source>
</evidence>
<reference evidence="1" key="1">
    <citation type="submission" date="2015-04" db="UniProtKB">
        <authorList>
            <consortium name="EnsemblPlants"/>
        </authorList>
    </citation>
    <scope>IDENTIFICATION</scope>
</reference>
<proteinExistence type="predicted"/>
<name>A0A0E0BNY0_9ORYZ</name>
<dbReference type="HOGENOM" id="CLU_967641_0_0_1"/>
<organism evidence="1">
    <name type="scientific">Oryza glumipatula</name>
    <dbReference type="NCBI Taxonomy" id="40148"/>
    <lineage>
        <taxon>Eukaryota</taxon>
        <taxon>Viridiplantae</taxon>
        <taxon>Streptophyta</taxon>
        <taxon>Embryophyta</taxon>
        <taxon>Tracheophyta</taxon>
        <taxon>Spermatophyta</taxon>
        <taxon>Magnoliopsida</taxon>
        <taxon>Liliopsida</taxon>
        <taxon>Poales</taxon>
        <taxon>Poaceae</taxon>
        <taxon>BOP clade</taxon>
        <taxon>Oryzoideae</taxon>
        <taxon>Oryzeae</taxon>
        <taxon>Oryzinae</taxon>
        <taxon>Oryza</taxon>
    </lineage>
</organism>
<dbReference type="Gramene" id="OGLUM12G03500.1">
    <property type="protein sequence ID" value="OGLUM12G03500.1"/>
    <property type="gene ID" value="OGLUM12G03500"/>
</dbReference>
<sequence>MAGRTPHRIRSDSVARSLVAIPPSASPPCPPPQSPSASPTLAVFSAPSVPVRFPALSVAVRRPCPLHLRHRWRLLPLQRPCLLRRLPTARGIRSEAGTGRWRRGRQLVLPAGGVAAGGAARRICPTQAPASGGAVLDDDHGAVVYPVRRSVAPPAVQRWGDIPGQHNCGAPGCPEMIPAQAQFCCLRCKAAVHCCLFIFKGVAYQINENAHAAGGLILSNFELRHLYSESRSHQKGLVVGDLASSAIRSPEDADSGAKQTIGTVPGETYPPQERMILAHHFVLRSIRF</sequence>